<gene>
    <name evidence="2" type="ORF">JE024_37160</name>
</gene>
<organism evidence="2 3">
    <name type="scientific">Streptomyces zhihengii</name>
    <dbReference type="NCBI Taxonomy" id="1818004"/>
    <lineage>
        <taxon>Bacteria</taxon>
        <taxon>Bacillati</taxon>
        <taxon>Actinomycetota</taxon>
        <taxon>Actinomycetes</taxon>
        <taxon>Kitasatosporales</taxon>
        <taxon>Streptomycetaceae</taxon>
        <taxon>Streptomyces</taxon>
    </lineage>
</organism>
<reference evidence="2 3" key="1">
    <citation type="journal article" date="2016" name="Arch. Microbiol.">
        <title>Streptomyces zhihengii sp. nov., isolated from rhizospheric soil of Psammosilene tunicoides.</title>
        <authorList>
            <person name="Huang M.J."/>
            <person name="Fei J.J."/>
            <person name="Salam N."/>
            <person name="Kim C.J."/>
            <person name="Hozzein W.N."/>
            <person name="Xiao M."/>
            <person name="Huang H.Q."/>
            <person name="Li W.J."/>
        </authorList>
    </citation>
    <scope>NUCLEOTIDE SEQUENCE [LARGE SCALE GENOMIC DNA]</scope>
    <source>
        <strain evidence="2 3">YIM T102</strain>
    </source>
</reference>
<protein>
    <recommendedName>
        <fullName evidence="4">DNA-binding protein</fullName>
    </recommendedName>
</protein>
<feature type="region of interest" description="Disordered" evidence="1">
    <location>
        <begin position="175"/>
        <end position="213"/>
    </location>
</feature>
<dbReference type="EMBL" id="JAFEJA010000002">
    <property type="protein sequence ID" value="MBM9624200.1"/>
    <property type="molecule type" value="Genomic_DNA"/>
</dbReference>
<dbReference type="Proteomes" id="UP000664109">
    <property type="component" value="Unassembled WGS sequence"/>
</dbReference>
<accession>A0ABS2V2X2</accession>
<proteinExistence type="predicted"/>
<evidence type="ECO:0008006" key="4">
    <source>
        <dbReference type="Google" id="ProtNLM"/>
    </source>
</evidence>
<evidence type="ECO:0000256" key="1">
    <source>
        <dbReference type="SAM" id="MobiDB-lite"/>
    </source>
</evidence>
<keyword evidence="3" id="KW-1185">Reference proteome</keyword>
<name>A0ABS2V2X2_9ACTN</name>
<comment type="caution">
    <text evidence="2">The sequence shown here is derived from an EMBL/GenBank/DDBJ whole genome shotgun (WGS) entry which is preliminary data.</text>
</comment>
<evidence type="ECO:0000313" key="3">
    <source>
        <dbReference type="Proteomes" id="UP000664109"/>
    </source>
</evidence>
<sequence length="213" mass="22860">MDEALVSRTRVLAAFAVTVGSDAAVADLMGLNEREVRVARRTVGKEDARVIADQLLSQPTETTAHPAPPVSHPAEASSQPPVPVTDPEWELHAEAVRAPVPHPRADAESPLPSPLVDSGVSAATVTWTAGMDSVLQWSWQSGLDVQTVAEELGLSSKDLLMRAQVLAAEGLLTPKAPTYDTSQSGRHRRHNPMQYSPVPDSPETLYYSPSPYV</sequence>
<feature type="region of interest" description="Disordered" evidence="1">
    <location>
        <begin position="56"/>
        <end position="86"/>
    </location>
</feature>
<evidence type="ECO:0000313" key="2">
    <source>
        <dbReference type="EMBL" id="MBM9624200.1"/>
    </source>
</evidence>